<evidence type="ECO:0000313" key="18">
    <source>
        <dbReference type="Proteomes" id="UP000293421"/>
    </source>
</evidence>
<dbReference type="PANTHER" id="PTHR45528:SF1">
    <property type="entry name" value="SENSOR HISTIDINE KINASE CPXA"/>
    <property type="match status" value="1"/>
</dbReference>
<evidence type="ECO:0000256" key="13">
    <source>
        <dbReference type="ARBA" id="ARBA00023136"/>
    </source>
</evidence>
<evidence type="ECO:0000256" key="10">
    <source>
        <dbReference type="ARBA" id="ARBA00022840"/>
    </source>
</evidence>
<dbReference type="InterPro" id="IPR003661">
    <property type="entry name" value="HisK_dim/P_dom"/>
</dbReference>
<evidence type="ECO:0000256" key="11">
    <source>
        <dbReference type="ARBA" id="ARBA00022989"/>
    </source>
</evidence>
<keyword evidence="9 16" id="KW-0418">Kinase</keyword>
<dbReference type="EMBL" id="CP037746">
    <property type="protein sequence ID" value="QBL14135.1"/>
    <property type="molecule type" value="Genomic_DNA"/>
</dbReference>
<comment type="subcellular location">
    <subcellularLocation>
        <location evidence="2">Cell membrane</location>
        <topology evidence="2">Multi-pass membrane protein</topology>
    </subcellularLocation>
</comment>
<dbReference type="EC" id="2.7.13.3" evidence="3"/>
<organism evidence="16 18">
    <name type="scientific">Campylobacter volucris</name>
    <dbReference type="NCBI Taxonomy" id="1031542"/>
    <lineage>
        <taxon>Bacteria</taxon>
        <taxon>Pseudomonadati</taxon>
        <taxon>Campylobacterota</taxon>
        <taxon>Epsilonproteobacteria</taxon>
        <taxon>Campylobacterales</taxon>
        <taxon>Campylobacteraceae</taxon>
        <taxon>Campylobacter</taxon>
    </lineage>
</organism>
<evidence type="ECO:0000256" key="12">
    <source>
        <dbReference type="ARBA" id="ARBA00023012"/>
    </source>
</evidence>
<protein>
    <recommendedName>
        <fullName evidence="3">histidine kinase</fullName>
        <ecNumber evidence="3">2.7.13.3</ecNumber>
    </recommendedName>
</protein>
<keyword evidence="13 14" id="KW-0472">Membrane</keyword>
<dbReference type="GeneID" id="66286835"/>
<dbReference type="Proteomes" id="UP000321325">
    <property type="component" value="Unassembled WGS sequence"/>
</dbReference>
<accession>A0AAF1D1N6</accession>
<evidence type="ECO:0000259" key="15">
    <source>
        <dbReference type="PROSITE" id="PS50109"/>
    </source>
</evidence>
<evidence type="ECO:0000256" key="5">
    <source>
        <dbReference type="ARBA" id="ARBA00022553"/>
    </source>
</evidence>
<dbReference type="Proteomes" id="UP000293421">
    <property type="component" value="Chromosome"/>
</dbReference>
<dbReference type="PRINTS" id="PR00344">
    <property type="entry name" value="BCTRLSENSOR"/>
</dbReference>
<dbReference type="Pfam" id="PF02518">
    <property type="entry name" value="HATPase_c"/>
    <property type="match status" value="1"/>
</dbReference>
<dbReference type="EMBL" id="VRMB01000038">
    <property type="protein sequence ID" value="TXK66479.1"/>
    <property type="molecule type" value="Genomic_DNA"/>
</dbReference>
<evidence type="ECO:0000256" key="8">
    <source>
        <dbReference type="ARBA" id="ARBA00022741"/>
    </source>
</evidence>
<evidence type="ECO:0000256" key="7">
    <source>
        <dbReference type="ARBA" id="ARBA00022692"/>
    </source>
</evidence>
<evidence type="ECO:0000256" key="6">
    <source>
        <dbReference type="ARBA" id="ARBA00022679"/>
    </source>
</evidence>
<feature type="transmembrane region" description="Helical" evidence="14">
    <location>
        <begin position="12"/>
        <end position="31"/>
    </location>
</feature>
<keyword evidence="12" id="KW-0902">Two-component regulatory system</keyword>
<evidence type="ECO:0000313" key="16">
    <source>
        <dbReference type="EMBL" id="QBL14135.1"/>
    </source>
</evidence>
<dbReference type="PROSITE" id="PS50109">
    <property type="entry name" value="HIS_KIN"/>
    <property type="match status" value="1"/>
</dbReference>
<keyword evidence="11 14" id="KW-1133">Transmembrane helix</keyword>
<keyword evidence="6" id="KW-0808">Transferase</keyword>
<keyword evidence="7 14" id="KW-0812">Transmembrane</keyword>
<dbReference type="Gene3D" id="1.10.287.130">
    <property type="match status" value="1"/>
</dbReference>
<dbReference type="GO" id="GO:0000155">
    <property type="term" value="F:phosphorelay sensor kinase activity"/>
    <property type="evidence" value="ECO:0007669"/>
    <property type="project" value="InterPro"/>
</dbReference>
<keyword evidence="8" id="KW-0547">Nucleotide-binding</keyword>
<reference evidence="16 18" key="1">
    <citation type="submission" date="2019-02" db="EMBL/GenBank/DDBJ databases">
        <title>Use of ANI for Rapid Identification of Enteric Bacteria.</title>
        <authorList>
            <person name="Pruckler J."/>
            <person name="Lane C."/>
            <person name="Aubert R."/>
        </authorList>
    </citation>
    <scope>NUCLEOTIDE SEQUENCE [LARGE SCALE GENOMIC DNA]</scope>
    <source>
        <strain evidence="16 18">2014D-0083</strain>
    </source>
</reference>
<dbReference type="SUPFAM" id="SSF47384">
    <property type="entry name" value="Homodimeric domain of signal transducing histidine kinase"/>
    <property type="match status" value="1"/>
</dbReference>
<keyword evidence="5" id="KW-0597">Phosphoprotein</keyword>
<dbReference type="InterPro" id="IPR004358">
    <property type="entry name" value="Sig_transdc_His_kin-like_C"/>
</dbReference>
<dbReference type="GO" id="GO:0005524">
    <property type="term" value="F:ATP binding"/>
    <property type="evidence" value="ECO:0007669"/>
    <property type="project" value="UniProtKB-KW"/>
</dbReference>
<dbReference type="SMART" id="SM00387">
    <property type="entry name" value="HATPase_c"/>
    <property type="match status" value="1"/>
</dbReference>
<dbReference type="InterPro" id="IPR003594">
    <property type="entry name" value="HATPase_dom"/>
</dbReference>
<sequence length="431" mass="51113">MKNFNLTIFKILALYIITSGIFLSIFFSIFYQKEANYIRLSQLTSMYAHYNYILQNILEAKYNNTPLNDENLKSISKELNTNFALIANQNIIFSNLSFDSLTILKQLRKNNYFYTYNDKIFIDFFRAKDIDIDQDDARKSRHYFKFLKHQKIYIIIESDDLKSYQFQTKPSEYNNLNTMDFKNEIWKLKLQIIFYAIIGIILLTIIAYSLIRLVFKNIQDQFNALNDFIKDTTHEINTPLSVILASIKKFDDTNLTQANIKKLNHIKLASKNINHIYQNLIALNFYIQENNTKEKINLKELIEQRLEYFEALFSQKNLSIKTEFTKQYIYVNKDEMQILFDNLLNNAIKYSFNNKNIYITLKENFLSIEDEGQGMNEQILKQIFTRYKRFNSDQGGFGIGLNLVKQIADKNHFKIKVLSEENKGSKFIISW</sequence>
<dbReference type="Gene3D" id="3.30.565.10">
    <property type="entry name" value="Histidine kinase-like ATPase, C-terminal domain"/>
    <property type="match status" value="1"/>
</dbReference>
<name>A0AAF1D1N6_9BACT</name>
<dbReference type="InterPro" id="IPR036097">
    <property type="entry name" value="HisK_dim/P_sf"/>
</dbReference>
<dbReference type="PANTHER" id="PTHR45528">
    <property type="entry name" value="SENSOR HISTIDINE KINASE CPXA"/>
    <property type="match status" value="1"/>
</dbReference>
<dbReference type="SUPFAM" id="SSF55874">
    <property type="entry name" value="ATPase domain of HSP90 chaperone/DNA topoisomerase II/histidine kinase"/>
    <property type="match status" value="1"/>
</dbReference>
<evidence type="ECO:0000313" key="19">
    <source>
        <dbReference type="Proteomes" id="UP000321325"/>
    </source>
</evidence>
<proteinExistence type="predicted"/>
<evidence type="ECO:0000256" key="2">
    <source>
        <dbReference type="ARBA" id="ARBA00004651"/>
    </source>
</evidence>
<feature type="transmembrane region" description="Helical" evidence="14">
    <location>
        <begin position="192"/>
        <end position="215"/>
    </location>
</feature>
<dbReference type="InterPro" id="IPR036890">
    <property type="entry name" value="HATPase_C_sf"/>
</dbReference>
<dbReference type="RefSeq" id="WP_039664977.1">
    <property type="nucleotide sequence ID" value="NZ_CP037746.1"/>
</dbReference>
<dbReference type="InterPro" id="IPR005467">
    <property type="entry name" value="His_kinase_dom"/>
</dbReference>
<dbReference type="InterPro" id="IPR050398">
    <property type="entry name" value="HssS/ArlS-like"/>
</dbReference>
<evidence type="ECO:0000256" key="3">
    <source>
        <dbReference type="ARBA" id="ARBA00012438"/>
    </source>
</evidence>
<dbReference type="AlphaFoldDB" id="A0AAF1D1N6"/>
<feature type="domain" description="Histidine kinase" evidence="15">
    <location>
        <begin position="231"/>
        <end position="431"/>
    </location>
</feature>
<keyword evidence="4" id="KW-1003">Cell membrane</keyword>
<evidence type="ECO:0000256" key="1">
    <source>
        <dbReference type="ARBA" id="ARBA00000085"/>
    </source>
</evidence>
<reference evidence="17 19" key="2">
    <citation type="submission" date="2019-08" db="EMBL/GenBank/DDBJ databases">
        <title>Rapid identification of Enteric Bacteria from Whole Genome Sequences (WGS) using Average Nucleotide Identity (ANI).</title>
        <authorList>
            <person name="Lane C."/>
        </authorList>
    </citation>
    <scope>NUCLEOTIDE SEQUENCE [LARGE SCALE GENOMIC DNA]</scope>
    <source>
        <strain evidence="17 19">2010D-8464</strain>
    </source>
</reference>
<comment type="catalytic activity">
    <reaction evidence="1">
        <text>ATP + protein L-histidine = ADP + protein N-phospho-L-histidine.</text>
        <dbReference type="EC" id="2.7.13.3"/>
    </reaction>
</comment>
<dbReference type="CDD" id="cd00082">
    <property type="entry name" value="HisKA"/>
    <property type="match status" value="1"/>
</dbReference>
<gene>
    <name evidence="16" type="ORF">A9460_07365</name>
    <name evidence="17" type="ORF">FVD15_07235</name>
</gene>
<evidence type="ECO:0000256" key="14">
    <source>
        <dbReference type="SAM" id="Phobius"/>
    </source>
</evidence>
<evidence type="ECO:0000313" key="17">
    <source>
        <dbReference type="EMBL" id="TXK66479.1"/>
    </source>
</evidence>
<keyword evidence="10" id="KW-0067">ATP-binding</keyword>
<evidence type="ECO:0000256" key="9">
    <source>
        <dbReference type="ARBA" id="ARBA00022777"/>
    </source>
</evidence>
<dbReference type="GO" id="GO:0005886">
    <property type="term" value="C:plasma membrane"/>
    <property type="evidence" value="ECO:0007669"/>
    <property type="project" value="UniProtKB-SubCell"/>
</dbReference>
<keyword evidence="19" id="KW-1185">Reference proteome</keyword>
<evidence type="ECO:0000256" key="4">
    <source>
        <dbReference type="ARBA" id="ARBA00022475"/>
    </source>
</evidence>